<dbReference type="PROSITE" id="PS50112">
    <property type="entry name" value="PAS"/>
    <property type="match status" value="1"/>
</dbReference>
<dbReference type="CDD" id="cd16917">
    <property type="entry name" value="HATPase_UhpB-NarQ-NarX-like"/>
    <property type="match status" value="1"/>
</dbReference>
<dbReference type="GO" id="GO:0046983">
    <property type="term" value="F:protein dimerization activity"/>
    <property type="evidence" value="ECO:0007669"/>
    <property type="project" value="InterPro"/>
</dbReference>
<dbReference type="SUPFAM" id="SSF55874">
    <property type="entry name" value="ATPase domain of HSP90 chaperone/DNA topoisomerase II/histidine kinase"/>
    <property type="match status" value="1"/>
</dbReference>
<dbReference type="SMART" id="SM00086">
    <property type="entry name" value="PAC"/>
    <property type="match status" value="2"/>
</dbReference>
<dbReference type="InterPro" id="IPR011712">
    <property type="entry name" value="Sig_transdc_His_kin_sub3_dim/P"/>
</dbReference>
<feature type="domain" description="PAS" evidence="5">
    <location>
        <begin position="198"/>
        <end position="270"/>
    </location>
</feature>
<dbReference type="PROSITE" id="PS50109">
    <property type="entry name" value="HIS_KIN"/>
    <property type="match status" value="1"/>
</dbReference>
<name>H1Y2D9_9SPHI</name>
<sequence>MAKKTVHDKAGDALSRLRKEAEKAISKVGGIPTPEFSSMEVSDLLHNIQVQQIELEMQNDELRISNEQLELQRAKFAGLFDLAPVGYFILNHFGIIEEVNAIGLQMLNVTKNLVINRRFQNFVYLNETEIFSSFLQSLRFSDYKHSCQITLQTYGGDTFHAQLEGISTPKNPGENIRFYIALFDITERTNAALKLSNANERLNIALSSSAAGTWEINLKTGEIFLDNFSRDIFGFQDEQFDGRSETFLSAIYPDDRKMVEEKLQEALSLEKELDIEYRVICQAYKICYVAARGHVGYNEQTETRNFVGILIDISQKKQLEHEADELRLSQQKNIMAATLQAQENERKRISETLHDSVSQLLYGIKLNLQNQHPENDQLKKVNQLIELSIQETRNIAFELAPSVLTDFGLAITIEEMCKRLSTATLSIKATLAGLMQRLDPAMEISIFRIVQELVNNSIKHAQATVINITLLKKNNHIAIEVIDDGKGFIYIETHRTYTGSGLSSIKNRLSVYNGTLDIDTMPGKGTKVLIGLKE</sequence>
<dbReference type="GO" id="GO:0016020">
    <property type="term" value="C:membrane"/>
    <property type="evidence" value="ECO:0007669"/>
    <property type="project" value="InterPro"/>
</dbReference>
<dbReference type="Pfam" id="PF13426">
    <property type="entry name" value="PAS_9"/>
    <property type="match status" value="1"/>
</dbReference>
<accession>H1Y2D9</accession>
<dbReference type="Pfam" id="PF08447">
    <property type="entry name" value="PAS_3"/>
    <property type="match status" value="1"/>
</dbReference>
<dbReference type="Proteomes" id="UP000002774">
    <property type="component" value="Chromosome"/>
</dbReference>
<dbReference type="InterPro" id="IPR000700">
    <property type="entry name" value="PAS-assoc_C"/>
</dbReference>
<feature type="domain" description="Histidine kinase" evidence="4">
    <location>
        <begin position="348"/>
        <end position="534"/>
    </location>
</feature>
<dbReference type="HOGENOM" id="CLU_000445_114_0_10"/>
<protein>
    <submittedName>
        <fullName evidence="7">Signal transduction histidine kinase</fullName>
    </submittedName>
</protein>
<dbReference type="Gene3D" id="3.30.450.20">
    <property type="entry name" value="PAS domain"/>
    <property type="match status" value="2"/>
</dbReference>
<dbReference type="OrthoDB" id="5401121at2"/>
<evidence type="ECO:0000256" key="1">
    <source>
        <dbReference type="ARBA" id="ARBA00022679"/>
    </source>
</evidence>
<dbReference type="PROSITE" id="PS50113">
    <property type="entry name" value="PAC"/>
    <property type="match status" value="1"/>
</dbReference>
<evidence type="ECO:0000313" key="7">
    <source>
        <dbReference type="EMBL" id="EHQ27919.1"/>
    </source>
</evidence>
<dbReference type="InterPro" id="IPR000014">
    <property type="entry name" value="PAS"/>
</dbReference>
<gene>
    <name evidence="7" type="ORF">Mucpa_3823</name>
</gene>
<keyword evidence="8" id="KW-1185">Reference proteome</keyword>
<dbReference type="InterPro" id="IPR050482">
    <property type="entry name" value="Sensor_HK_TwoCompSys"/>
</dbReference>
<dbReference type="AlphaFoldDB" id="H1Y2D9"/>
<evidence type="ECO:0000256" key="3">
    <source>
        <dbReference type="ARBA" id="ARBA00023012"/>
    </source>
</evidence>
<dbReference type="Pfam" id="PF07730">
    <property type="entry name" value="HisKA_3"/>
    <property type="match status" value="1"/>
</dbReference>
<evidence type="ECO:0000259" key="4">
    <source>
        <dbReference type="PROSITE" id="PS50109"/>
    </source>
</evidence>
<dbReference type="SMART" id="SM00091">
    <property type="entry name" value="PAS"/>
    <property type="match status" value="2"/>
</dbReference>
<dbReference type="InterPro" id="IPR001610">
    <property type="entry name" value="PAC"/>
</dbReference>
<keyword evidence="2 7" id="KW-0418">Kinase</keyword>
<evidence type="ECO:0000259" key="5">
    <source>
        <dbReference type="PROSITE" id="PS50112"/>
    </source>
</evidence>
<dbReference type="PANTHER" id="PTHR24421">
    <property type="entry name" value="NITRATE/NITRITE SENSOR PROTEIN NARX-RELATED"/>
    <property type="match status" value="1"/>
</dbReference>
<evidence type="ECO:0000259" key="6">
    <source>
        <dbReference type="PROSITE" id="PS50113"/>
    </source>
</evidence>
<dbReference type="InterPro" id="IPR003594">
    <property type="entry name" value="HATPase_dom"/>
</dbReference>
<dbReference type="NCBIfam" id="TIGR00229">
    <property type="entry name" value="sensory_box"/>
    <property type="match status" value="1"/>
</dbReference>
<dbReference type="GO" id="GO:0000155">
    <property type="term" value="F:phosphorelay sensor kinase activity"/>
    <property type="evidence" value="ECO:0007669"/>
    <property type="project" value="InterPro"/>
</dbReference>
<organism evidence="7 8">
    <name type="scientific">Mucilaginibacter paludis DSM 18603</name>
    <dbReference type="NCBI Taxonomy" id="714943"/>
    <lineage>
        <taxon>Bacteria</taxon>
        <taxon>Pseudomonadati</taxon>
        <taxon>Bacteroidota</taxon>
        <taxon>Sphingobacteriia</taxon>
        <taxon>Sphingobacteriales</taxon>
        <taxon>Sphingobacteriaceae</taxon>
        <taxon>Mucilaginibacter</taxon>
    </lineage>
</organism>
<dbReference type="Gene3D" id="3.30.565.10">
    <property type="entry name" value="Histidine kinase-like ATPase, C-terminal domain"/>
    <property type="match status" value="1"/>
</dbReference>
<dbReference type="eggNOG" id="COG4585">
    <property type="taxonomic scope" value="Bacteria"/>
</dbReference>
<evidence type="ECO:0000256" key="2">
    <source>
        <dbReference type="ARBA" id="ARBA00022777"/>
    </source>
</evidence>
<keyword evidence="3" id="KW-0902">Two-component regulatory system</keyword>
<dbReference type="CDD" id="cd00130">
    <property type="entry name" value="PAS"/>
    <property type="match status" value="2"/>
</dbReference>
<dbReference type="InterPro" id="IPR005467">
    <property type="entry name" value="His_kinase_dom"/>
</dbReference>
<dbReference type="STRING" id="714943.Mucpa_3823"/>
<evidence type="ECO:0000313" key="8">
    <source>
        <dbReference type="Proteomes" id="UP000002774"/>
    </source>
</evidence>
<reference evidence="7" key="1">
    <citation type="submission" date="2011-09" db="EMBL/GenBank/DDBJ databases">
        <title>The permanent draft genome of Mucilaginibacter paludis DSM 18603.</title>
        <authorList>
            <consortium name="US DOE Joint Genome Institute (JGI-PGF)"/>
            <person name="Lucas S."/>
            <person name="Han J."/>
            <person name="Lapidus A."/>
            <person name="Bruce D."/>
            <person name="Goodwin L."/>
            <person name="Pitluck S."/>
            <person name="Peters L."/>
            <person name="Kyrpides N."/>
            <person name="Mavromatis K."/>
            <person name="Ivanova N."/>
            <person name="Mikhailova N."/>
            <person name="Held B."/>
            <person name="Detter J.C."/>
            <person name="Tapia R."/>
            <person name="Han C."/>
            <person name="Land M."/>
            <person name="Hauser L."/>
            <person name="Markowitz V."/>
            <person name="Cheng J.-F."/>
            <person name="Hugenholtz P."/>
            <person name="Woyke T."/>
            <person name="Wu D."/>
            <person name="Tindall B."/>
            <person name="Brambilla E."/>
            <person name="Klenk H.-P."/>
            <person name="Eisen J.A."/>
        </authorList>
    </citation>
    <scope>NUCLEOTIDE SEQUENCE [LARGE SCALE GENOMIC DNA]</scope>
    <source>
        <strain evidence="7">DSM 18603</strain>
    </source>
</reference>
<dbReference type="InterPro" id="IPR036890">
    <property type="entry name" value="HATPase_C_sf"/>
</dbReference>
<proteinExistence type="predicted"/>
<dbReference type="Gene3D" id="1.20.5.1930">
    <property type="match status" value="1"/>
</dbReference>
<dbReference type="RefSeq" id="WP_008508564.1">
    <property type="nucleotide sequence ID" value="NZ_CM001403.1"/>
</dbReference>
<dbReference type="InterPro" id="IPR035965">
    <property type="entry name" value="PAS-like_dom_sf"/>
</dbReference>
<dbReference type="EMBL" id="CM001403">
    <property type="protein sequence ID" value="EHQ27919.1"/>
    <property type="molecule type" value="Genomic_DNA"/>
</dbReference>
<dbReference type="InterPro" id="IPR013655">
    <property type="entry name" value="PAS_fold_3"/>
</dbReference>
<dbReference type="Pfam" id="PF02518">
    <property type="entry name" value="HATPase_c"/>
    <property type="match status" value="1"/>
</dbReference>
<keyword evidence="1" id="KW-0808">Transferase</keyword>
<dbReference type="SUPFAM" id="SSF55785">
    <property type="entry name" value="PYP-like sensor domain (PAS domain)"/>
    <property type="match status" value="2"/>
</dbReference>
<dbReference type="SMART" id="SM00387">
    <property type="entry name" value="HATPase_c"/>
    <property type="match status" value="1"/>
</dbReference>
<feature type="domain" description="PAC" evidence="6">
    <location>
        <begin position="273"/>
        <end position="325"/>
    </location>
</feature>